<evidence type="ECO:0000313" key="3">
    <source>
        <dbReference type="Proteomes" id="UP000314982"/>
    </source>
</evidence>
<accession>A0A4W5JA94</accession>
<name>A0A4W5JA94_9TELE</name>
<dbReference type="AlphaFoldDB" id="A0A4W5JA94"/>
<dbReference type="Ensembl" id="ENSHHUT00000001268.1">
    <property type="protein sequence ID" value="ENSHHUP00000001238.1"/>
    <property type="gene ID" value="ENSHHUG00000000829.1"/>
</dbReference>
<organism evidence="2 3">
    <name type="scientific">Hucho hucho</name>
    <name type="common">huchen</name>
    <dbReference type="NCBI Taxonomy" id="62062"/>
    <lineage>
        <taxon>Eukaryota</taxon>
        <taxon>Metazoa</taxon>
        <taxon>Chordata</taxon>
        <taxon>Craniata</taxon>
        <taxon>Vertebrata</taxon>
        <taxon>Euteleostomi</taxon>
        <taxon>Actinopterygii</taxon>
        <taxon>Neopterygii</taxon>
        <taxon>Teleostei</taxon>
        <taxon>Protacanthopterygii</taxon>
        <taxon>Salmoniformes</taxon>
        <taxon>Salmonidae</taxon>
        <taxon>Salmoninae</taxon>
        <taxon>Hucho</taxon>
    </lineage>
</organism>
<reference evidence="2" key="2">
    <citation type="submission" date="2025-08" db="UniProtKB">
        <authorList>
            <consortium name="Ensembl"/>
        </authorList>
    </citation>
    <scope>IDENTIFICATION</scope>
</reference>
<evidence type="ECO:0000256" key="1">
    <source>
        <dbReference type="SAM" id="MobiDB-lite"/>
    </source>
</evidence>
<dbReference type="STRING" id="62062.ENSHHUP00000001238"/>
<reference evidence="2" key="3">
    <citation type="submission" date="2025-09" db="UniProtKB">
        <authorList>
            <consortium name="Ensembl"/>
        </authorList>
    </citation>
    <scope>IDENTIFICATION</scope>
</reference>
<proteinExistence type="predicted"/>
<protein>
    <submittedName>
        <fullName evidence="2">Uncharacterized protein</fullName>
    </submittedName>
</protein>
<keyword evidence="3" id="KW-1185">Reference proteome</keyword>
<reference evidence="3" key="1">
    <citation type="submission" date="2018-06" db="EMBL/GenBank/DDBJ databases">
        <title>Genome assembly of Danube salmon.</title>
        <authorList>
            <person name="Macqueen D.J."/>
            <person name="Gundappa M.K."/>
        </authorList>
    </citation>
    <scope>NUCLEOTIDE SEQUENCE [LARGE SCALE GENOMIC DNA]</scope>
</reference>
<feature type="region of interest" description="Disordered" evidence="1">
    <location>
        <begin position="15"/>
        <end position="51"/>
    </location>
</feature>
<sequence>MDPALLRERELFKKRALSQPTVEKRPAASESGGSKKKKSKADKEASGSKHGSRNLLYCWLCVTSVAWVPACFYIPQ</sequence>
<evidence type="ECO:0000313" key="2">
    <source>
        <dbReference type="Ensembl" id="ENSHHUP00000001238.1"/>
    </source>
</evidence>
<dbReference type="Proteomes" id="UP000314982">
    <property type="component" value="Unassembled WGS sequence"/>
</dbReference>
<dbReference type="GeneTree" id="ENSGT00990000214213"/>